<dbReference type="GO" id="GO:0004527">
    <property type="term" value="F:exonuclease activity"/>
    <property type="evidence" value="ECO:0007669"/>
    <property type="project" value="UniProtKB-KW"/>
</dbReference>
<feature type="region of interest" description="Disordered" evidence="2">
    <location>
        <begin position="73"/>
        <end position="95"/>
    </location>
</feature>
<accession>A0A0J7KJY5</accession>
<keyword evidence="3" id="KW-0269">Exonuclease</keyword>
<feature type="coiled-coil region" evidence="1">
    <location>
        <begin position="24"/>
        <end position="51"/>
    </location>
</feature>
<organism evidence="3 4">
    <name type="scientific">Lasius niger</name>
    <name type="common">Black garden ant</name>
    <dbReference type="NCBI Taxonomy" id="67767"/>
    <lineage>
        <taxon>Eukaryota</taxon>
        <taxon>Metazoa</taxon>
        <taxon>Ecdysozoa</taxon>
        <taxon>Arthropoda</taxon>
        <taxon>Hexapoda</taxon>
        <taxon>Insecta</taxon>
        <taxon>Pterygota</taxon>
        <taxon>Neoptera</taxon>
        <taxon>Endopterygota</taxon>
        <taxon>Hymenoptera</taxon>
        <taxon>Apocrita</taxon>
        <taxon>Aculeata</taxon>
        <taxon>Formicoidea</taxon>
        <taxon>Formicidae</taxon>
        <taxon>Formicinae</taxon>
        <taxon>Lasius</taxon>
        <taxon>Lasius</taxon>
    </lineage>
</organism>
<name>A0A0J7KJY5_LASNI</name>
<dbReference type="PaxDb" id="67767-A0A0J7KJY5"/>
<feature type="compositionally biased region" description="Low complexity" evidence="2">
    <location>
        <begin position="84"/>
        <end position="95"/>
    </location>
</feature>
<proteinExistence type="predicted"/>
<evidence type="ECO:0000256" key="1">
    <source>
        <dbReference type="SAM" id="Coils"/>
    </source>
</evidence>
<reference evidence="3 4" key="1">
    <citation type="submission" date="2015-04" db="EMBL/GenBank/DDBJ databases">
        <title>Lasius niger genome sequencing.</title>
        <authorList>
            <person name="Konorov E.A."/>
            <person name="Nikitin M.A."/>
            <person name="Kirill M.V."/>
            <person name="Chang P."/>
        </authorList>
    </citation>
    <scope>NUCLEOTIDE SEQUENCE [LARGE SCALE GENOMIC DNA]</scope>
    <source>
        <tissue evidence="3">Whole</tissue>
    </source>
</reference>
<dbReference type="AlphaFoldDB" id="A0A0J7KJY5"/>
<evidence type="ECO:0000313" key="3">
    <source>
        <dbReference type="EMBL" id="KMQ90567.1"/>
    </source>
</evidence>
<comment type="caution">
    <text evidence="3">The sequence shown here is derived from an EMBL/GenBank/DDBJ whole genome shotgun (WGS) entry which is preliminary data.</text>
</comment>
<evidence type="ECO:0000256" key="2">
    <source>
        <dbReference type="SAM" id="MobiDB-lite"/>
    </source>
</evidence>
<keyword evidence="4" id="KW-1185">Reference proteome</keyword>
<sequence>MNLSRFDTSLLLLPSRRKIGADADQDLIDKIEKVQEKIDRINSEIATKNASLQILDAATGTILENLVSEDRLESNRRVGRAQRRGGANRPRGGLT</sequence>
<protein>
    <submittedName>
        <fullName evidence="3">Exonuclease of the beta-lactamase fold involved in rna processing</fullName>
    </submittedName>
</protein>
<keyword evidence="3" id="KW-0378">Hydrolase</keyword>
<keyword evidence="3" id="KW-0540">Nuclease</keyword>
<dbReference type="Proteomes" id="UP000036403">
    <property type="component" value="Unassembled WGS sequence"/>
</dbReference>
<keyword evidence="1" id="KW-0175">Coiled coil</keyword>
<dbReference type="EMBL" id="LBMM01006496">
    <property type="protein sequence ID" value="KMQ90567.1"/>
    <property type="molecule type" value="Genomic_DNA"/>
</dbReference>
<evidence type="ECO:0000313" key="4">
    <source>
        <dbReference type="Proteomes" id="UP000036403"/>
    </source>
</evidence>
<gene>
    <name evidence="3" type="ORF">RF55_9653</name>
</gene>